<gene>
    <name evidence="1" type="ORF">RRG08_004840</name>
</gene>
<proteinExistence type="predicted"/>
<reference evidence="1" key="1">
    <citation type="journal article" date="2023" name="G3 (Bethesda)">
        <title>A reference genome for the long-term kleptoplast-retaining sea slug Elysia crispata morphotype clarki.</title>
        <authorList>
            <person name="Eastman K.E."/>
            <person name="Pendleton A.L."/>
            <person name="Shaikh M.A."/>
            <person name="Suttiyut T."/>
            <person name="Ogas R."/>
            <person name="Tomko P."/>
            <person name="Gavelis G."/>
            <person name="Widhalm J.R."/>
            <person name="Wisecaver J.H."/>
        </authorList>
    </citation>
    <scope>NUCLEOTIDE SEQUENCE</scope>
    <source>
        <strain evidence="1">ECLA1</strain>
    </source>
</reference>
<sequence length="86" mass="9327">MKEGQCHKLSAVESNTTAVNYTETTTAVTTKCPSIDSETATKSRAPSPSIIRPEGLWSKTASYVDVLTATDYVLEKLLSFSPMLPE</sequence>
<accession>A0AAE0YW31</accession>
<dbReference type="EMBL" id="JAWDGP010005357">
    <property type="protein sequence ID" value="KAK3757586.1"/>
    <property type="molecule type" value="Genomic_DNA"/>
</dbReference>
<evidence type="ECO:0000313" key="1">
    <source>
        <dbReference type="EMBL" id="KAK3757586.1"/>
    </source>
</evidence>
<name>A0AAE0YW31_9GAST</name>
<dbReference type="AlphaFoldDB" id="A0AAE0YW31"/>
<protein>
    <submittedName>
        <fullName evidence="1">Uncharacterized protein</fullName>
    </submittedName>
</protein>
<keyword evidence="2" id="KW-1185">Reference proteome</keyword>
<organism evidence="1 2">
    <name type="scientific">Elysia crispata</name>
    <name type="common">lettuce slug</name>
    <dbReference type="NCBI Taxonomy" id="231223"/>
    <lineage>
        <taxon>Eukaryota</taxon>
        <taxon>Metazoa</taxon>
        <taxon>Spiralia</taxon>
        <taxon>Lophotrochozoa</taxon>
        <taxon>Mollusca</taxon>
        <taxon>Gastropoda</taxon>
        <taxon>Heterobranchia</taxon>
        <taxon>Euthyneura</taxon>
        <taxon>Panpulmonata</taxon>
        <taxon>Sacoglossa</taxon>
        <taxon>Placobranchoidea</taxon>
        <taxon>Plakobranchidae</taxon>
        <taxon>Elysia</taxon>
    </lineage>
</organism>
<dbReference type="Proteomes" id="UP001283361">
    <property type="component" value="Unassembled WGS sequence"/>
</dbReference>
<comment type="caution">
    <text evidence="1">The sequence shown here is derived from an EMBL/GenBank/DDBJ whole genome shotgun (WGS) entry which is preliminary data.</text>
</comment>
<evidence type="ECO:0000313" key="2">
    <source>
        <dbReference type="Proteomes" id="UP001283361"/>
    </source>
</evidence>